<dbReference type="AlphaFoldDB" id="A0A804NQ99"/>
<reference evidence="1" key="2">
    <citation type="submission" date="2019-07" db="EMBL/GenBank/DDBJ databases">
        <authorList>
            <person name="Seetharam A."/>
            <person name="Woodhouse M."/>
            <person name="Cannon E."/>
        </authorList>
    </citation>
    <scope>NUCLEOTIDE SEQUENCE [LARGE SCALE GENOMIC DNA]</scope>
    <source>
        <strain evidence="1">cv. B73</strain>
    </source>
</reference>
<evidence type="ECO:0000313" key="2">
    <source>
        <dbReference type="Proteomes" id="UP000007305"/>
    </source>
</evidence>
<keyword evidence="2" id="KW-1185">Reference proteome</keyword>
<dbReference type="EnsemblPlants" id="Zm00001eb177780_T001">
    <property type="protein sequence ID" value="Zm00001eb177780_P001"/>
    <property type="gene ID" value="Zm00001eb177780"/>
</dbReference>
<reference evidence="2" key="1">
    <citation type="journal article" date="2009" name="Science">
        <title>The B73 maize genome: complexity, diversity, and dynamics.</title>
        <authorList>
            <person name="Schnable P.S."/>
            <person name="Ware D."/>
            <person name="Fulton R.S."/>
            <person name="Stein J.C."/>
            <person name="Wei F."/>
            <person name="Pasternak S."/>
            <person name="Liang C."/>
            <person name="Zhang J."/>
            <person name="Fulton L."/>
            <person name="Graves T.A."/>
            <person name="Minx P."/>
            <person name="Reily A.D."/>
            <person name="Courtney L."/>
            <person name="Kruchowski S.S."/>
            <person name="Tomlinson C."/>
            <person name="Strong C."/>
            <person name="Delehaunty K."/>
            <person name="Fronick C."/>
            <person name="Courtney B."/>
            <person name="Rock S.M."/>
            <person name="Belter E."/>
            <person name="Du F."/>
            <person name="Kim K."/>
            <person name="Abbott R.M."/>
            <person name="Cotton M."/>
            <person name="Levy A."/>
            <person name="Marchetto P."/>
            <person name="Ochoa K."/>
            <person name="Jackson S.M."/>
            <person name="Gillam B."/>
            <person name="Chen W."/>
            <person name="Yan L."/>
            <person name="Higginbotham J."/>
            <person name="Cardenas M."/>
            <person name="Waligorski J."/>
            <person name="Applebaum E."/>
            <person name="Phelps L."/>
            <person name="Falcone J."/>
            <person name="Kanchi K."/>
            <person name="Thane T."/>
            <person name="Scimone A."/>
            <person name="Thane N."/>
            <person name="Henke J."/>
            <person name="Wang T."/>
            <person name="Ruppert J."/>
            <person name="Shah N."/>
            <person name="Rotter K."/>
            <person name="Hodges J."/>
            <person name="Ingenthron E."/>
            <person name="Cordes M."/>
            <person name="Kohlberg S."/>
            <person name="Sgro J."/>
            <person name="Delgado B."/>
            <person name="Mead K."/>
            <person name="Chinwalla A."/>
            <person name="Leonard S."/>
            <person name="Crouse K."/>
            <person name="Collura K."/>
            <person name="Kudrna D."/>
            <person name="Currie J."/>
            <person name="He R."/>
            <person name="Angelova A."/>
            <person name="Rajasekar S."/>
            <person name="Mueller T."/>
            <person name="Lomeli R."/>
            <person name="Scara G."/>
            <person name="Ko A."/>
            <person name="Delaney K."/>
            <person name="Wissotski M."/>
            <person name="Lopez G."/>
            <person name="Campos D."/>
            <person name="Braidotti M."/>
            <person name="Ashley E."/>
            <person name="Golser W."/>
            <person name="Kim H."/>
            <person name="Lee S."/>
            <person name="Lin J."/>
            <person name="Dujmic Z."/>
            <person name="Kim W."/>
            <person name="Talag J."/>
            <person name="Zuccolo A."/>
            <person name="Fan C."/>
            <person name="Sebastian A."/>
            <person name="Kramer M."/>
            <person name="Spiegel L."/>
            <person name="Nascimento L."/>
            <person name="Zutavern T."/>
            <person name="Miller B."/>
            <person name="Ambroise C."/>
            <person name="Muller S."/>
            <person name="Spooner W."/>
            <person name="Narechania A."/>
            <person name="Ren L."/>
            <person name="Wei S."/>
            <person name="Kumari S."/>
            <person name="Faga B."/>
            <person name="Levy M.J."/>
            <person name="McMahan L."/>
            <person name="Van Buren P."/>
            <person name="Vaughn M.W."/>
            <person name="Ying K."/>
            <person name="Yeh C.-T."/>
            <person name="Emrich S.J."/>
            <person name="Jia Y."/>
            <person name="Kalyanaraman A."/>
            <person name="Hsia A.-P."/>
            <person name="Barbazuk W.B."/>
            <person name="Baucom R.S."/>
            <person name="Brutnell T.P."/>
            <person name="Carpita N.C."/>
            <person name="Chaparro C."/>
            <person name="Chia J.-M."/>
            <person name="Deragon J.-M."/>
            <person name="Estill J.C."/>
            <person name="Fu Y."/>
            <person name="Jeddeloh J.A."/>
            <person name="Han Y."/>
            <person name="Lee H."/>
            <person name="Li P."/>
            <person name="Lisch D.R."/>
            <person name="Liu S."/>
            <person name="Liu Z."/>
            <person name="Nagel D.H."/>
            <person name="McCann M.C."/>
            <person name="SanMiguel P."/>
            <person name="Myers A.M."/>
            <person name="Nettleton D."/>
            <person name="Nguyen J."/>
            <person name="Penning B.W."/>
            <person name="Ponnala L."/>
            <person name="Schneider K.L."/>
            <person name="Schwartz D.C."/>
            <person name="Sharma A."/>
            <person name="Soderlund C."/>
            <person name="Springer N.M."/>
            <person name="Sun Q."/>
            <person name="Wang H."/>
            <person name="Waterman M."/>
            <person name="Westerman R."/>
            <person name="Wolfgruber T.K."/>
            <person name="Yang L."/>
            <person name="Yu Y."/>
            <person name="Zhang L."/>
            <person name="Zhou S."/>
            <person name="Zhu Q."/>
            <person name="Bennetzen J.L."/>
            <person name="Dawe R.K."/>
            <person name="Jiang J."/>
            <person name="Jiang N."/>
            <person name="Presting G.G."/>
            <person name="Wessler S.R."/>
            <person name="Aluru S."/>
            <person name="Martienssen R.A."/>
            <person name="Clifton S.W."/>
            <person name="McCombie W.R."/>
            <person name="Wing R.A."/>
            <person name="Wilson R.K."/>
        </authorList>
    </citation>
    <scope>NUCLEOTIDE SEQUENCE [LARGE SCALE GENOMIC DNA]</scope>
    <source>
        <strain evidence="2">cv. B73</strain>
    </source>
</reference>
<organism evidence="1 2">
    <name type="scientific">Zea mays</name>
    <name type="common">Maize</name>
    <dbReference type="NCBI Taxonomy" id="4577"/>
    <lineage>
        <taxon>Eukaryota</taxon>
        <taxon>Viridiplantae</taxon>
        <taxon>Streptophyta</taxon>
        <taxon>Embryophyta</taxon>
        <taxon>Tracheophyta</taxon>
        <taxon>Spermatophyta</taxon>
        <taxon>Magnoliopsida</taxon>
        <taxon>Liliopsida</taxon>
        <taxon>Poales</taxon>
        <taxon>Poaceae</taxon>
        <taxon>PACMAD clade</taxon>
        <taxon>Panicoideae</taxon>
        <taxon>Andropogonodae</taxon>
        <taxon>Andropogoneae</taxon>
        <taxon>Tripsacinae</taxon>
        <taxon>Zea</taxon>
    </lineage>
</organism>
<name>A0A804NQ99_MAIZE</name>
<proteinExistence type="predicted"/>
<dbReference type="InParanoid" id="A0A804NQ99"/>
<reference evidence="1" key="3">
    <citation type="submission" date="2021-05" db="UniProtKB">
        <authorList>
            <consortium name="EnsemblPlants"/>
        </authorList>
    </citation>
    <scope>IDENTIFICATION</scope>
    <source>
        <strain evidence="1">cv. B73</strain>
    </source>
</reference>
<dbReference type="Proteomes" id="UP000007305">
    <property type="component" value="Chromosome 4"/>
</dbReference>
<dbReference type="Gramene" id="Zm00001eb177780_T001">
    <property type="protein sequence ID" value="Zm00001eb177780_P001"/>
    <property type="gene ID" value="Zm00001eb177780"/>
</dbReference>
<sequence length="107" mass="11992">MSLQERRVTWQSKICSAFQEVTSEVPLRRWWNTILRGLSSGFYLNAPSGLHQQQSVRYICTDLRAPGVEVSVEAEVKTTVPDEVLGKAEARISGRLPPLSVVSKYNS</sequence>
<accession>A0A804NQ99</accession>
<protein>
    <submittedName>
        <fullName evidence="1">Uncharacterized protein</fullName>
    </submittedName>
</protein>
<evidence type="ECO:0000313" key="1">
    <source>
        <dbReference type="EnsemblPlants" id="Zm00001eb177780_P001"/>
    </source>
</evidence>